<evidence type="ECO:0000313" key="1">
    <source>
        <dbReference type="EMBL" id="KAI6082414.1"/>
    </source>
</evidence>
<protein>
    <submittedName>
        <fullName evidence="1">Uncharacterized protein</fullName>
    </submittedName>
</protein>
<name>A0ACC0CPS2_9PEZI</name>
<accession>A0ACC0CPS2</accession>
<reference evidence="1 2" key="1">
    <citation type="journal article" date="2022" name="New Phytol.">
        <title>Ecological generalism drives hyperdiversity of secondary metabolite gene clusters in xylarialean endophytes.</title>
        <authorList>
            <person name="Franco M.E.E."/>
            <person name="Wisecaver J.H."/>
            <person name="Arnold A.E."/>
            <person name="Ju Y.M."/>
            <person name="Slot J.C."/>
            <person name="Ahrendt S."/>
            <person name="Moore L.P."/>
            <person name="Eastman K.E."/>
            <person name="Scott K."/>
            <person name="Konkel Z."/>
            <person name="Mondo S.J."/>
            <person name="Kuo A."/>
            <person name="Hayes R.D."/>
            <person name="Haridas S."/>
            <person name="Andreopoulos B."/>
            <person name="Riley R."/>
            <person name="LaButti K."/>
            <person name="Pangilinan J."/>
            <person name="Lipzen A."/>
            <person name="Amirebrahimi M."/>
            <person name="Yan J."/>
            <person name="Adam C."/>
            <person name="Keymanesh K."/>
            <person name="Ng V."/>
            <person name="Louie K."/>
            <person name="Northen T."/>
            <person name="Drula E."/>
            <person name="Henrissat B."/>
            <person name="Hsieh H.M."/>
            <person name="Youens-Clark K."/>
            <person name="Lutzoni F."/>
            <person name="Miadlikowska J."/>
            <person name="Eastwood D.C."/>
            <person name="Hamelin R.C."/>
            <person name="Grigoriev I.V."/>
            <person name="U'Ren J.M."/>
        </authorList>
    </citation>
    <scope>NUCLEOTIDE SEQUENCE [LARGE SCALE GENOMIC DNA]</scope>
    <source>
        <strain evidence="1 2">ER1909</strain>
    </source>
</reference>
<organism evidence="1 2">
    <name type="scientific">Hypoxylon rubiginosum</name>
    <dbReference type="NCBI Taxonomy" id="110542"/>
    <lineage>
        <taxon>Eukaryota</taxon>
        <taxon>Fungi</taxon>
        <taxon>Dikarya</taxon>
        <taxon>Ascomycota</taxon>
        <taxon>Pezizomycotina</taxon>
        <taxon>Sordariomycetes</taxon>
        <taxon>Xylariomycetidae</taxon>
        <taxon>Xylariales</taxon>
        <taxon>Hypoxylaceae</taxon>
        <taxon>Hypoxylon</taxon>
    </lineage>
</organism>
<evidence type="ECO:0000313" key="2">
    <source>
        <dbReference type="Proteomes" id="UP001497680"/>
    </source>
</evidence>
<proteinExistence type="predicted"/>
<keyword evidence="2" id="KW-1185">Reference proteome</keyword>
<sequence>MSSSPVRPITCRVVDFDEVGLQDMYVSLECWRPSEAISKKFESFTNPQGIIEKWFRCAELPLDFEPVDASDYTRICLTFSTAMYFSSLRTPWVTVQAHLDSASLERHSVKLQFGPGNSTYSLRPVPLPLLHSPETVEMPSMTLVSDEEGGHCSRGAPTTGPEESALIFWQPPDESILQDLPLSPGLPSESKPLAPTSTCAFFTAAT</sequence>
<comment type="caution">
    <text evidence="1">The sequence shown here is derived from an EMBL/GenBank/DDBJ whole genome shotgun (WGS) entry which is preliminary data.</text>
</comment>
<dbReference type="EMBL" id="MU394371">
    <property type="protein sequence ID" value="KAI6082414.1"/>
    <property type="molecule type" value="Genomic_DNA"/>
</dbReference>
<gene>
    <name evidence="1" type="ORF">F4821DRAFT_263920</name>
</gene>
<dbReference type="Proteomes" id="UP001497680">
    <property type="component" value="Unassembled WGS sequence"/>
</dbReference>